<sequence length="315" mass="35483">MEKNAVLQQDVSLKRGSWIFREKAQKRLFVLLAVGPCLAGYLLFTLYPNILSIYYSLLDWDGLTDATFVGLSNYKHMLVDPFVWKALYHNFLLMIFVPAATTMLALFLAHLLISKRYRENAFYKVLFFFPNVLATVVVTLLWAFIYDGSYGLLNGVLEVFGIDTGNFYWLGDKRTALWALIPPMVWGGVGLYTIIYMNAMRSIPESLYESAILEGAKPMTRLFKITIPLIMPIVRVGALFLSLGTIKGFELVLILTNGGPSGSTDVIGLYMFNLAFGEEIHSYGYASAIGMLLFVILVGAKLMIDKFMPNRGYEF</sequence>
<keyword evidence="6 7" id="KW-0472">Membrane</keyword>
<feature type="transmembrane region" description="Helical" evidence="7">
    <location>
        <begin position="225"/>
        <end position="246"/>
    </location>
</feature>
<name>A0ABW3HSB3_9BACL</name>
<keyword evidence="5 7" id="KW-1133">Transmembrane helix</keyword>
<comment type="similarity">
    <text evidence="7">Belongs to the binding-protein-dependent transport system permease family.</text>
</comment>
<evidence type="ECO:0000256" key="3">
    <source>
        <dbReference type="ARBA" id="ARBA00022475"/>
    </source>
</evidence>
<dbReference type="SUPFAM" id="SSF161098">
    <property type="entry name" value="MetI-like"/>
    <property type="match status" value="1"/>
</dbReference>
<comment type="subcellular location">
    <subcellularLocation>
        <location evidence="1 7">Cell membrane</location>
        <topology evidence="1 7">Multi-pass membrane protein</topology>
    </subcellularLocation>
</comment>
<comment type="caution">
    <text evidence="9">The sequence shown here is derived from an EMBL/GenBank/DDBJ whole genome shotgun (WGS) entry which is preliminary data.</text>
</comment>
<dbReference type="Pfam" id="PF00528">
    <property type="entry name" value="BPD_transp_1"/>
    <property type="match status" value="1"/>
</dbReference>
<dbReference type="Proteomes" id="UP001596989">
    <property type="component" value="Unassembled WGS sequence"/>
</dbReference>
<dbReference type="InterPro" id="IPR035906">
    <property type="entry name" value="MetI-like_sf"/>
</dbReference>
<evidence type="ECO:0000256" key="4">
    <source>
        <dbReference type="ARBA" id="ARBA00022692"/>
    </source>
</evidence>
<dbReference type="InterPro" id="IPR051393">
    <property type="entry name" value="ABC_transporter_permease"/>
</dbReference>
<dbReference type="RefSeq" id="WP_377564967.1">
    <property type="nucleotide sequence ID" value="NZ_JBHTJZ010000021.1"/>
</dbReference>
<dbReference type="PANTHER" id="PTHR30193:SF41">
    <property type="entry name" value="DIACETYLCHITOBIOSE UPTAKE SYSTEM PERMEASE PROTEIN NGCF"/>
    <property type="match status" value="1"/>
</dbReference>
<dbReference type="CDD" id="cd06261">
    <property type="entry name" value="TM_PBP2"/>
    <property type="match status" value="1"/>
</dbReference>
<feature type="transmembrane region" description="Helical" evidence="7">
    <location>
        <begin position="283"/>
        <end position="304"/>
    </location>
</feature>
<gene>
    <name evidence="9" type="ORF">ACFQ2I_13810</name>
</gene>
<organism evidence="9 10">
    <name type="scientific">Paenibacillus chungangensis</name>
    <dbReference type="NCBI Taxonomy" id="696535"/>
    <lineage>
        <taxon>Bacteria</taxon>
        <taxon>Bacillati</taxon>
        <taxon>Bacillota</taxon>
        <taxon>Bacilli</taxon>
        <taxon>Bacillales</taxon>
        <taxon>Paenibacillaceae</taxon>
        <taxon>Paenibacillus</taxon>
    </lineage>
</organism>
<keyword evidence="3" id="KW-1003">Cell membrane</keyword>
<dbReference type="EMBL" id="JBHTJZ010000021">
    <property type="protein sequence ID" value="MFD0960464.1"/>
    <property type="molecule type" value="Genomic_DNA"/>
</dbReference>
<feature type="transmembrane region" description="Helical" evidence="7">
    <location>
        <begin position="91"/>
        <end position="113"/>
    </location>
</feature>
<protein>
    <submittedName>
        <fullName evidence="9">Carbohydrate ABC transporter permease</fullName>
    </submittedName>
</protein>
<proteinExistence type="inferred from homology"/>
<dbReference type="InterPro" id="IPR000515">
    <property type="entry name" value="MetI-like"/>
</dbReference>
<keyword evidence="10" id="KW-1185">Reference proteome</keyword>
<reference evidence="10" key="1">
    <citation type="journal article" date="2019" name="Int. J. Syst. Evol. Microbiol.">
        <title>The Global Catalogue of Microorganisms (GCM) 10K type strain sequencing project: providing services to taxonomists for standard genome sequencing and annotation.</title>
        <authorList>
            <consortium name="The Broad Institute Genomics Platform"/>
            <consortium name="The Broad Institute Genome Sequencing Center for Infectious Disease"/>
            <person name="Wu L."/>
            <person name="Ma J."/>
        </authorList>
    </citation>
    <scope>NUCLEOTIDE SEQUENCE [LARGE SCALE GENOMIC DNA]</scope>
    <source>
        <strain evidence="10">CCUG 59129</strain>
    </source>
</reference>
<accession>A0ABW3HSB3</accession>
<evidence type="ECO:0000256" key="2">
    <source>
        <dbReference type="ARBA" id="ARBA00022448"/>
    </source>
</evidence>
<feature type="transmembrane region" description="Helical" evidence="7">
    <location>
        <begin position="28"/>
        <end position="47"/>
    </location>
</feature>
<feature type="transmembrane region" description="Helical" evidence="7">
    <location>
        <begin position="176"/>
        <end position="197"/>
    </location>
</feature>
<evidence type="ECO:0000313" key="9">
    <source>
        <dbReference type="EMBL" id="MFD0960464.1"/>
    </source>
</evidence>
<evidence type="ECO:0000256" key="1">
    <source>
        <dbReference type="ARBA" id="ARBA00004651"/>
    </source>
</evidence>
<keyword evidence="4 7" id="KW-0812">Transmembrane</keyword>
<feature type="domain" description="ABC transmembrane type-1" evidence="8">
    <location>
        <begin position="87"/>
        <end position="304"/>
    </location>
</feature>
<keyword evidence="2 7" id="KW-0813">Transport</keyword>
<evidence type="ECO:0000256" key="6">
    <source>
        <dbReference type="ARBA" id="ARBA00023136"/>
    </source>
</evidence>
<feature type="transmembrane region" description="Helical" evidence="7">
    <location>
        <begin position="125"/>
        <end position="145"/>
    </location>
</feature>
<dbReference type="PROSITE" id="PS50928">
    <property type="entry name" value="ABC_TM1"/>
    <property type="match status" value="1"/>
</dbReference>
<evidence type="ECO:0000256" key="7">
    <source>
        <dbReference type="RuleBase" id="RU363032"/>
    </source>
</evidence>
<dbReference type="PANTHER" id="PTHR30193">
    <property type="entry name" value="ABC TRANSPORTER PERMEASE PROTEIN"/>
    <property type="match status" value="1"/>
</dbReference>
<dbReference type="Gene3D" id="1.10.3720.10">
    <property type="entry name" value="MetI-like"/>
    <property type="match status" value="1"/>
</dbReference>
<evidence type="ECO:0000256" key="5">
    <source>
        <dbReference type="ARBA" id="ARBA00022989"/>
    </source>
</evidence>
<evidence type="ECO:0000259" key="8">
    <source>
        <dbReference type="PROSITE" id="PS50928"/>
    </source>
</evidence>
<evidence type="ECO:0000313" key="10">
    <source>
        <dbReference type="Proteomes" id="UP001596989"/>
    </source>
</evidence>